<dbReference type="Gene3D" id="3.30.200.20">
    <property type="entry name" value="Phosphorylase Kinase, domain 1"/>
    <property type="match status" value="1"/>
</dbReference>
<feature type="compositionally biased region" description="Low complexity" evidence="21">
    <location>
        <begin position="382"/>
        <end position="399"/>
    </location>
</feature>
<dbReference type="Gene3D" id="1.10.510.10">
    <property type="entry name" value="Transferase(Phosphotransferase) domain 1"/>
    <property type="match status" value="1"/>
</dbReference>
<dbReference type="SMART" id="SM00090">
    <property type="entry name" value="RIO"/>
    <property type="match status" value="1"/>
</dbReference>
<keyword evidence="10" id="KW-0479">Metal-binding</keyword>
<evidence type="ECO:0000256" key="18">
    <source>
        <dbReference type="ARBA" id="ARBA00068353"/>
    </source>
</evidence>
<evidence type="ECO:0000256" key="7">
    <source>
        <dbReference type="ARBA" id="ARBA00022527"/>
    </source>
</evidence>
<dbReference type="GO" id="GO:0046872">
    <property type="term" value="F:metal ion binding"/>
    <property type="evidence" value="ECO:0007669"/>
    <property type="project" value="UniProtKB-KW"/>
</dbReference>
<evidence type="ECO:0000256" key="17">
    <source>
        <dbReference type="ARBA" id="ARBA00064676"/>
    </source>
</evidence>
<comment type="catalytic activity">
    <reaction evidence="16">
        <text>L-seryl-[protein] + ATP = O-phospho-L-seryl-[protein] + ADP + H(+)</text>
        <dbReference type="Rhea" id="RHEA:17989"/>
        <dbReference type="Rhea" id="RHEA-COMP:9863"/>
        <dbReference type="Rhea" id="RHEA-COMP:11604"/>
        <dbReference type="ChEBI" id="CHEBI:15378"/>
        <dbReference type="ChEBI" id="CHEBI:29999"/>
        <dbReference type="ChEBI" id="CHEBI:30616"/>
        <dbReference type="ChEBI" id="CHEBI:83421"/>
        <dbReference type="ChEBI" id="CHEBI:456216"/>
        <dbReference type="EC" id="2.7.11.1"/>
    </reaction>
</comment>
<keyword evidence="5" id="KW-0963">Cytoplasm</keyword>
<comment type="subunit">
    <text evidence="17">Associated with late 40S pre-ribosomal particles. Interacts with PLK1 (via its N-terminus).</text>
</comment>
<feature type="domain" description="RIO kinase" evidence="22">
    <location>
        <begin position="65"/>
        <end position="288"/>
    </location>
</feature>
<dbReference type="InterPro" id="IPR011009">
    <property type="entry name" value="Kinase-like_dom_sf"/>
</dbReference>
<dbReference type="PANTHER" id="PTHR45852">
    <property type="entry name" value="SER/THR-PROTEIN KINASE RIO2"/>
    <property type="match status" value="1"/>
</dbReference>
<dbReference type="SUPFAM" id="SSF56112">
    <property type="entry name" value="Protein kinase-like (PK-like)"/>
    <property type="match status" value="1"/>
</dbReference>
<evidence type="ECO:0000256" key="11">
    <source>
        <dbReference type="ARBA" id="ARBA00022741"/>
    </source>
</evidence>
<dbReference type="GeneID" id="116308658"/>
<sequence>MVKLNVSMLRYLSRDHFRVLTAVEMGMKNHELVPASLVASIAALKHGGCYKILRELVKHKLIAYDNGKAVGYKLTYGGYDYLALKALSAHDIIHSVGNQIGMGKESDIYIVANEEGQQFALKLHRLGRTSFRKLKEKRDYLKKRQNSSWLYLSRLAAMKEYAYLKVLHDNQYPVPKPVDYNRHAVVMQLVDGYPLCQVRELENPGAVFSDMMDLIVRLAGFGLIHCDFNEFNLILNGKDQVTVIDFPQMVSTSHLNAQWYFDRDVQCIRDFFLRRFNFEGEAYPKFSDIVRSQNLDVEIAASGFTKEMDKTFEEEAAAALGTMRKEQEHLEESPMEEVVDDDDVDDDDDLELKPESETSCRDHLSPCEDEKKTSGTTEERVATTTPNTTTLEATTQATEDGNQDQSDESDLEDLSNINRTHRPYRDVNDDVMDHDGTDDVTTETPVLSTIDSVEVRKRVKKSLMKKQQMARRRKKGEEGAMTRSRREKRDDVKQSVHAYNSGW</sequence>
<evidence type="ECO:0000256" key="2">
    <source>
        <dbReference type="ARBA" id="ARBA00004496"/>
    </source>
</evidence>
<dbReference type="InterPro" id="IPR000687">
    <property type="entry name" value="RIO_kinase"/>
</dbReference>
<dbReference type="Gene3D" id="1.10.10.10">
    <property type="entry name" value="Winged helix-like DNA-binding domain superfamily/Winged helix DNA-binding domain"/>
    <property type="match status" value="1"/>
</dbReference>
<proteinExistence type="inferred from homology"/>
<keyword evidence="7" id="KW-0723">Serine/threonine-protein kinase</keyword>
<evidence type="ECO:0000256" key="19">
    <source>
        <dbReference type="ARBA" id="ARBA00068837"/>
    </source>
</evidence>
<keyword evidence="23" id="KW-1185">Reference proteome</keyword>
<keyword evidence="12" id="KW-0418">Kinase</keyword>
<comment type="subcellular location">
    <subcellularLocation>
        <location evidence="2">Cytoplasm</location>
    </subcellularLocation>
</comment>
<dbReference type="FunFam" id="1.10.510.10:FF:000307">
    <property type="entry name" value="Serine/threonine-protein kinase RIO2"/>
    <property type="match status" value="1"/>
</dbReference>
<evidence type="ECO:0000256" key="1">
    <source>
        <dbReference type="ARBA" id="ARBA00001946"/>
    </source>
</evidence>
<evidence type="ECO:0000256" key="9">
    <source>
        <dbReference type="ARBA" id="ARBA00022679"/>
    </source>
</evidence>
<evidence type="ECO:0000256" key="10">
    <source>
        <dbReference type="ARBA" id="ARBA00022723"/>
    </source>
</evidence>
<evidence type="ECO:0000313" key="24">
    <source>
        <dbReference type="RefSeq" id="XP_031574992.1"/>
    </source>
</evidence>
<dbReference type="InterPro" id="IPR030484">
    <property type="entry name" value="Rio2"/>
</dbReference>
<dbReference type="GO" id="GO:0005524">
    <property type="term" value="F:ATP binding"/>
    <property type="evidence" value="ECO:0007669"/>
    <property type="project" value="UniProtKB-KW"/>
</dbReference>
<name>A0A6P8J5L5_ACTTE</name>
<comment type="similarity">
    <text evidence="3">Belongs to the protein kinase superfamily. RIO-type Ser/Thr kinase family.</text>
</comment>
<dbReference type="FunFam" id="1.10.10.10:FF:000053">
    <property type="entry name" value="Serine/threonine-protein kinase RIO2"/>
    <property type="match status" value="1"/>
</dbReference>
<dbReference type="GO" id="GO:0005829">
    <property type="term" value="C:cytosol"/>
    <property type="evidence" value="ECO:0007669"/>
    <property type="project" value="TreeGrafter"/>
</dbReference>
<dbReference type="GO" id="GO:0004674">
    <property type="term" value="F:protein serine/threonine kinase activity"/>
    <property type="evidence" value="ECO:0007669"/>
    <property type="project" value="UniProtKB-KW"/>
</dbReference>
<evidence type="ECO:0000256" key="20">
    <source>
        <dbReference type="ARBA" id="ARBA00076005"/>
    </source>
</evidence>
<dbReference type="RefSeq" id="XP_031574992.1">
    <property type="nucleotide sequence ID" value="XM_031719132.1"/>
</dbReference>
<keyword evidence="13" id="KW-0067">ATP-binding</keyword>
<dbReference type="GO" id="GO:0030688">
    <property type="term" value="C:preribosome, small subunit precursor"/>
    <property type="evidence" value="ECO:0007669"/>
    <property type="project" value="TreeGrafter"/>
</dbReference>
<keyword evidence="14" id="KW-0460">Magnesium</keyword>
<dbReference type="GO" id="GO:0005634">
    <property type="term" value="C:nucleus"/>
    <property type="evidence" value="ECO:0007669"/>
    <property type="project" value="TreeGrafter"/>
</dbReference>
<accession>A0A6P8J5L5</accession>
<feature type="compositionally biased region" description="Basic residues" evidence="21">
    <location>
        <begin position="458"/>
        <end position="474"/>
    </location>
</feature>
<keyword evidence="6" id="KW-0690">Ribosome biogenesis</keyword>
<feature type="region of interest" description="Disordered" evidence="21">
    <location>
        <begin position="458"/>
        <end position="503"/>
    </location>
</feature>
<evidence type="ECO:0000256" key="21">
    <source>
        <dbReference type="SAM" id="MobiDB-lite"/>
    </source>
</evidence>
<keyword evidence="11" id="KW-0547">Nucleotide-binding</keyword>
<protein>
    <recommendedName>
        <fullName evidence="18">Serine/threonine-protein kinase RIO2</fullName>
        <ecNumber evidence="4">2.7.11.1</ecNumber>
    </recommendedName>
    <alternativeName>
        <fullName evidence="20">RIO kinase 2</fullName>
    </alternativeName>
    <alternativeName>
        <fullName evidence="19">Serine/threonine-protein kinase rio2</fullName>
    </alternativeName>
</protein>
<organism evidence="23 24">
    <name type="scientific">Actinia tenebrosa</name>
    <name type="common">Australian red waratah sea anemone</name>
    <dbReference type="NCBI Taxonomy" id="6105"/>
    <lineage>
        <taxon>Eukaryota</taxon>
        <taxon>Metazoa</taxon>
        <taxon>Cnidaria</taxon>
        <taxon>Anthozoa</taxon>
        <taxon>Hexacorallia</taxon>
        <taxon>Actiniaria</taxon>
        <taxon>Actiniidae</taxon>
        <taxon>Actinia</taxon>
    </lineage>
</organism>
<feature type="compositionally biased region" description="Acidic residues" evidence="21">
    <location>
        <begin position="333"/>
        <end position="350"/>
    </location>
</feature>
<keyword evidence="8" id="KW-0597">Phosphoprotein</keyword>
<dbReference type="InterPro" id="IPR018934">
    <property type="entry name" value="RIO_dom"/>
</dbReference>
<evidence type="ECO:0000313" key="25">
    <source>
        <dbReference type="RefSeq" id="XP_031574993.1"/>
    </source>
</evidence>
<feature type="compositionally biased region" description="Acidic residues" evidence="21">
    <location>
        <begin position="401"/>
        <end position="413"/>
    </location>
</feature>
<dbReference type="CDD" id="cd05144">
    <property type="entry name" value="RIO2_C"/>
    <property type="match status" value="1"/>
</dbReference>
<dbReference type="Proteomes" id="UP000515163">
    <property type="component" value="Unplaced"/>
</dbReference>
<comment type="cofactor">
    <cofactor evidence="1">
        <name>Mg(2+)</name>
        <dbReference type="ChEBI" id="CHEBI:18420"/>
    </cofactor>
</comment>
<evidence type="ECO:0000256" key="8">
    <source>
        <dbReference type="ARBA" id="ARBA00022553"/>
    </source>
</evidence>
<feature type="compositionally biased region" description="Basic and acidic residues" evidence="21">
    <location>
        <begin position="323"/>
        <end position="332"/>
    </location>
</feature>
<dbReference type="SUPFAM" id="SSF46785">
    <property type="entry name" value="Winged helix' DNA-binding domain"/>
    <property type="match status" value="1"/>
</dbReference>
<evidence type="ECO:0000259" key="22">
    <source>
        <dbReference type="SMART" id="SM00090"/>
    </source>
</evidence>
<dbReference type="InterPro" id="IPR015285">
    <property type="entry name" value="RIO2_wHTH_N"/>
</dbReference>
<evidence type="ECO:0000256" key="16">
    <source>
        <dbReference type="ARBA" id="ARBA00048679"/>
    </source>
</evidence>
<evidence type="ECO:0000256" key="6">
    <source>
        <dbReference type="ARBA" id="ARBA00022517"/>
    </source>
</evidence>
<dbReference type="RefSeq" id="XP_031574993.1">
    <property type="nucleotide sequence ID" value="XM_031719133.1"/>
</dbReference>
<dbReference type="GO" id="GO:0030490">
    <property type="term" value="P:maturation of SSU-rRNA"/>
    <property type="evidence" value="ECO:0007669"/>
    <property type="project" value="TreeGrafter"/>
</dbReference>
<dbReference type="FunFam" id="3.30.200.20:FF:000052">
    <property type="entry name" value="Serine/threonine-protein kinase RIO2"/>
    <property type="match status" value="1"/>
</dbReference>
<feature type="compositionally biased region" description="Basic and acidic residues" evidence="21">
    <location>
        <begin position="351"/>
        <end position="381"/>
    </location>
</feature>
<dbReference type="PANTHER" id="PTHR45852:SF1">
    <property type="entry name" value="SERINE_THREONINE-PROTEIN KINASE RIO2"/>
    <property type="match status" value="1"/>
</dbReference>
<dbReference type="EC" id="2.7.11.1" evidence="4"/>
<evidence type="ECO:0000256" key="4">
    <source>
        <dbReference type="ARBA" id="ARBA00012513"/>
    </source>
</evidence>
<evidence type="ECO:0000256" key="15">
    <source>
        <dbReference type="ARBA" id="ARBA00047899"/>
    </source>
</evidence>
<comment type="catalytic activity">
    <reaction evidence="15">
        <text>L-threonyl-[protein] + ATP = O-phospho-L-threonyl-[protein] + ADP + H(+)</text>
        <dbReference type="Rhea" id="RHEA:46608"/>
        <dbReference type="Rhea" id="RHEA-COMP:11060"/>
        <dbReference type="Rhea" id="RHEA-COMP:11605"/>
        <dbReference type="ChEBI" id="CHEBI:15378"/>
        <dbReference type="ChEBI" id="CHEBI:30013"/>
        <dbReference type="ChEBI" id="CHEBI:30616"/>
        <dbReference type="ChEBI" id="CHEBI:61977"/>
        <dbReference type="ChEBI" id="CHEBI:456216"/>
        <dbReference type="EC" id="2.7.11.1"/>
    </reaction>
</comment>
<dbReference type="Pfam" id="PF01163">
    <property type="entry name" value="RIO1"/>
    <property type="match status" value="1"/>
</dbReference>
<dbReference type="InterPro" id="IPR036388">
    <property type="entry name" value="WH-like_DNA-bd_sf"/>
</dbReference>
<dbReference type="InterPro" id="IPR036390">
    <property type="entry name" value="WH_DNA-bd_sf"/>
</dbReference>
<dbReference type="AlphaFoldDB" id="A0A6P8J5L5"/>
<evidence type="ECO:0000256" key="14">
    <source>
        <dbReference type="ARBA" id="ARBA00022842"/>
    </source>
</evidence>
<dbReference type="KEGG" id="aten:116308658"/>
<keyword evidence="9" id="KW-0808">Transferase</keyword>
<evidence type="ECO:0000256" key="12">
    <source>
        <dbReference type="ARBA" id="ARBA00022777"/>
    </source>
</evidence>
<gene>
    <name evidence="24 25" type="primary">LOC116308658</name>
</gene>
<dbReference type="OrthoDB" id="10258631at2759"/>
<evidence type="ECO:0000313" key="23">
    <source>
        <dbReference type="Proteomes" id="UP000515163"/>
    </source>
</evidence>
<dbReference type="Pfam" id="PF09202">
    <property type="entry name" value="Rio2_N"/>
    <property type="match status" value="1"/>
</dbReference>
<reference evidence="24 25" key="1">
    <citation type="submission" date="2025-04" db="UniProtKB">
        <authorList>
            <consortium name="RefSeq"/>
        </authorList>
    </citation>
    <scope>IDENTIFICATION</scope>
    <source>
        <tissue evidence="24 25">Tentacle</tissue>
    </source>
</reference>
<evidence type="ECO:0000256" key="13">
    <source>
        <dbReference type="ARBA" id="ARBA00022840"/>
    </source>
</evidence>
<feature type="region of interest" description="Disordered" evidence="21">
    <location>
        <begin position="323"/>
        <end position="431"/>
    </location>
</feature>
<evidence type="ECO:0000256" key="3">
    <source>
        <dbReference type="ARBA" id="ARBA00009196"/>
    </source>
</evidence>
<evidence type="ECO:0000256" key="5">
    <source>
        <dbReference type="ARBA" id="ARBA00022490"/>
    </source>
</evidence>